<protein>
    <submittedName>
        <fullName evidence="9">Peptide ABC transporter permease</fullName>
    </submittedName>
</protein>
<dbReference type="GO" id="GO:0055085">
    <property type="term" value="P:transmembrane transport"/>
    <property type="evidence" value="ECO:0007669"/>
    <property type="project" value="InterPro"/>
</dbReference>
<evidence type="ECO:0000313" key="9">
    <source>
        <dbReference type="EMBL" id="PLX15929.1"/>
    </source>
</evidence>
<comment type="subcellular location">
    <subcellularLocation>
        <location evidence="1 7">Cell membrane</location>
        <topology evidence="1 7">Multi-pass membrane protein</topology>
    </subcellularLocation>
</comment>
<keyword evidence="4 7" id="KW-0812">Transmembrane</keyword>
<dbReference type="PANTHER" id="PTHR43386:SF1">
    <property type="entry name" value="D,D-DIPEPTIDE TRANSPORT SYSTEM PERMEASE PROTEIN DDPC-RELATED"/>
    <property type="match status" value="1"/>
</dbReference>
<dbReference type="CDD" id="cd06261">
    <property type="entry name" value="TM_PBP2"/>
    <property type="match status" value="1"/>
</dbReference>
<evidence type="ECO:0000256" key="2">
    <source>
        <dbReference type="ARBA" id="ARBA00022448"/>
    </source>
</evidence>
<dbReference type="SUPFAM" id="SSF161098">
    <property type="entry name" value="MetI-like"/>
    <property type="match status" value="1"/>
</dbReference>
<dbReference type="EMBL" id="PKTG01000125">
    <property type="protein sequence ID" value="PLX15929.1"/>
    <property type="molecule type" value="Genomic_DNA"/>
</dbReference>
<keyword evidence="2 7" id="KW-0813">Transport</keyword>
<keyword evidence="6 7" id="KW-0472">Membrane</keyword>
<evidence type="ECO:0000259" key="8">
    <source>
        <dbReference type="PROSITE" id="PS50928"/>
    </source>
</evidence>
<comment type="caution">
    <text evidence="9">The sequence shown here is derived from an EMBL/GenBank/DDBJ whole genome shotgun (WGS) entry which is preliminary data.</text>
</comment>
<feature type="domain" description="ABC transmembrane type-1" evidence="8">
    <location>
        <begin position="63"/>
        <end position="251"/>
    </location>
</feature>
<dbReference type="GO" id="GO:0005886">
    <property type="term" value="C:plasma membrane"/>
    <property type="evidence" value="ECO:0007669"/>
    <property type="project" value="UniProtKB-SubCell"/>
</dbReference>
<sequence length="262" mass="29325">MKKTWMLLLSGFFILVMLTGFFIPDKLYNSISITDRFKAPSERSLFGTDPYGRDLFYRTAKATSNTILFSLIAVSISVVVGFFFGLLSGYVGGFFDFLIQTIIDVMMSFPSFFLVLTIIVTMPQNGWNVVVAIVLSSWPNIARLIRAEVITLKNREFIVASKSIGASPLRIIVFHLIPNCLNTLIVITVLSFGTAILVESSLSFLSLGFKDDIPTLGNLIALGRDVLRSWWISFFPGVFLFLVIFTVNLSGEYLKDKLDPRL</sequence>
<name>A0A2N5ZBB6_MUIH1</name>
<keyword evidence="3" id="KW-1003">Cell membrane</keyword>
<feature type="transmembrane region" description="Helical" evidence="7">
    <location>
        <begin position="97"/>
        <end position="120"/>
    </location>
</feature>
<comment type="similarity">
    <text evidence="7">Belongs to the binding-protein-dependent transport system permease family.</text>
</comment>
<feature type="transmembrane region" description="Helical" evidence="7">
    <location>
        <begin position="183"/>
        <end position="209"/>
    </location>
</feature>
<dbReference type="InterPro" id="IPR035906">
    <property type="entry name" value="MetI-like_sf"/>
</dbReference>
<evidence type="ECO:0000256" key="6">
    <source>
        <dbReference type="ARBA" id="ARBA00023136"/>
    </source>
</evidence>
<dbReference type="AlphaFoldDB" id="A0A2N5ZBB6"/>
<evidence type="ECO:0000256" key="4">
    <source>
        <dbReference type="ARBA" id="ARBA00022692"/>
    </source>
</evidence>
<evidence type="ECO:0000256" key="7">
    <source>
        <dbReference type="RuleBase" id="RU363032"/>
    </source>
</evidence>
<proteinExistence type="inferred from homology"/>
<gene>
    <name evidence="9" type="ORF">C0601_11765</name>
</gene>
<dbReference type="PANTHER" id="PTHR43386">
    <property type="entry name" value="OLIGOPEPTIDE TRANSPORT SYSTEM PERMEASE PROTEIN APPC"/>
    <property type="match status" value="1"/>
</dbReference>
<feature type="transmembrane region" description="Helical" evidence="7">
    <location>
        <begin position="230"/>
        <end position="251"/>
    </location>
</feature>
<evidence type="ECO:0000256" key="3">
    <source>
        <dbReference type="ARBA" id="ARBA00022475"/>
    </source>
</evidence>
<feature type="transmembrane region" description="Helical" evidence="7">
    <location>
        <begin position="67"/>
        <end position="90"/>
    </location>
</feature>
<reference evidence="9 10" key="1">
    <citation type="submission" date="2017-11" db="EMBL/GenBank/DDBJ databases">
        <title>Genome-resolved metagenomics identifies genetic mobility, metabolic interactions, and unexpected diversity in perchlorate-reducing communities.</title>
        <authorList>
            <person name="Barnum T.P."/>
            <person name="Figueroa I.A."/>
            <person name="Carlstrom C.I."/>
            <person name="Lucas L.N."/>
            <person name="Engelbrektson A.L."/>
            <person name="Coates J.D."/>
        </authorList>
    </citation>
    <scope>NUCLEOTIDE SEQUENCE [LARGE SCALE GENOMIC DNA]</scope>
    <source>
        <strain evidence="9">BM706</strain>
    </source>
</reference>
<dbReference type="InterPro" id="IPR050366">
    <property type="entry name" value="BP-dependent_transpt_permease"/>
</dbReference>
<dbReference type="PROSITE" id="PS50928">
    <property type="entry name" value="ABC_TM1"/>
    <property type="match status" value="1"/>
</dbReference>
<dbReference type="InterPro" id="IPR000515">
    <property type="entry name" value="MetI-like"/>
</dbReference>
<dbReference type="Pfam" id="PF00528">
    <property type="entry name" value="BPD_transp_1"/>
    <property type="match status" value="1"/>
</dbReference>
<evidence type="ECO:0000256" key="1">
    <source>
        <dbReference type="ARBA" id="ARBA00004651"/>
    </source>
</evidence>
<organism evidence="9 10">
    <name type="scientific">Muiribacterium halophilum</name>
    <dbReference type="NCBI Taxonomy" id="2053465"/>
    <lineage>
        <taxon>Bacteria</taxon>
        <taxon>Candidatus Muiribacteriota</taxon>
        <taxon>Candidatus Muiribacteriia</taxon>
        <taxon>Candidatus Muiribacteriales</taxon>
        <taxon>Candidatus Muiribacteriaceae</taxon>
        <taxon>Candidatus Muiribacterium</taxon>
    </lineage>
</organism>
<dbReference type="Gene3D" id="1.10.3720.10">
    <property type="entry name" value="MetI-like"/>
    <property type="match status" value="1"/>
</dbReference>
<evidence type="ECO:0000313" key="10">
    <source>
        <dbReference type="Proteomes" id="UP000234857"/>
    </source>
</evidence>
<accession>A0A2N5ZBB6</accession>
<keyword evidence="5 7" id="KW-1133">Transmembrane helix</keyword>
<dbReference type="Proteomes" id="UP000234857">
    <property type="component" value="Unassembled WGS sequence"/>
</dbReference>
<evidence type="ECO:0000256" key="5">
    <source>
        <dbReference type="ARBA" id="ARBA00022989"/>
    </source>
</evidence>